<dbReference type="AlphaFoldDB" id="A0A8C2DVH1"/>
<dbReference type="Gene3D" id="1.10.418.10">
    <property type="entry name" value="Calponin-like domain"/>
    <property type="match status" value="1"/>
</dbReference>
<keyword evidence="1" id="KW-0175">Coiled coil</keyword>
<dbReference type="GO" id="GO:0097225">
    <property type="term" value="C:sperm midpiece"/>
    <property type="evidence" value="ECO:0007669"/>
    <property type="project" value="TreeGrafter"/>
</dbReference>
<evidence type="ECO:0000259" key="4">
    <source>
        <dbReference type="Pfam" id="PF22946"/>
    </source>
</evidence>
<dbReference type="Gene3D" id="3.40.50.300">
    <property type="entry name" value="P-loop containing nucleotide triphosphate hydrolases"/>
    <property type="match status" value="1"/>
</dbReference>
<feature type="coiled-coil region" evidence="1">
    <location>
        <begin position="78"/>
        <end position="148"/>
    </location>
</feature>
<name>A0A8C2DVH1_CYPCA</name>
<feature type="domain" description="SPEF2 C-terminal" evidence="5">
    <location>
        <begin position="895"/>
        <end position="1089"/>
    </location>
</feature>
<accession>A0A8C2DVH1</accession>
<feature type="domain" description="CH-like" evidence="3">
    <location>
        <begin position="5"/>
        <end position="68"/>
    </location>
</feature>
<dbReference type="InterPro" id="IPR010441">
    <property type="entry name" value="CH_2"/>
</dbReference>
<dbReference type="GO" id="GO:0005737">
    <property type="term" value="C:cytoplasm"/>
    <property type="evidence" value="ECO:0007669"/>
    <property type="project" value="UniProtKB-ARBA"/>
</dbReference>
<evidence type="ECO:0000256" key="1">
    <source>
        <dbReference type="SAM" id="Coils"/>
    </source>
</evidence>
<feature type="region of interest" description="Disordered" evidence="2">
    <location>
        <begin position="480"/>
        <end position="515"/>
    </location>
</feature>
<feature type="domain" description="CPC1/SPEF2" evidence="4">
    <location>
        <begin position="114"/>
        <end position="247"/>
    </location>
</feature>
<evidence type="ECO:0000259" key="5">
    <source>
        <dbReference type="Pfam" id="PF24082"/>
    </source>
</evidence>
<dbReference type="PANTHER" id="PTHR14919">
    <property type="entry name" value="KPL2-RELATED"/>
    <property type="match status" value="1"/>
</dbReference>
<dbReference type="Pfam" id="PF24082">
    <property type="entry name" value="SPEF2_C"/>
    <property type="match status" value="1"/>
</dbReference>
<dbReference type="InterPro" id="IPR054517">
    <property type="entry name" value="SPEF2_D5"/>
</dbReference>
<dbReference type="Pfam" id="PF06294">
    <property type="entry name" value="CH_2"/>
    <property type="match status" value="1"/>
</dbReference>
<sequence length="1158" mass="133548">MSDIICQWLNVELRLSKVTEPYSFTRDFANGYLIGEILHRYELQDDFHLFSKQSTVDKEQWNKEYIESIRQRLEEDSAAREQREMRRRRALMEQLQAHEAQQEVLREEQMVSRLMRQTQQEKRITVQLMQIKQQKEVLRQNRIFQERQYQERRLRDFQEALDREAVLALQERLERSEEIRMERELHKQLVAERAQARYRKHFEICRGILEQIVDLATKAGEYRLLTANLIPVKLMQEWMELFFNGKPLYEVASVDPAPADPTPEQIIELEKLHILNNQDYNEYVAMKGEWVWHEEGESQAPPVNDILDHVLSRLQSLIVPLSVSTPPPLFPRFTIRACMLGKSYSGKTTCLAKISNGRNQAETKTHSNSATDKNSPKDPPPPSPALDLVVLLDISDVQVLERAAHQAGELPFSELFDMWSLRAQISGFHDTWPKLEKWFGDQQNILVKVTADVDEDTLFSNVKIVLMDTMDSVEKGAALGDSRKMSTSSSAEHTCPESACSAKSKSATPKSAGRRYVEEPLPKEIPVYLVPYWENVCNSYVTNVKTVMQNLRSERELIIHHLYNIRENFRQYLQKTDLKQEFVSAWQRDYNSVPDNIREDEETKGELHQRLDDLRERLWDICDKRKEEAEQERAGVIDDGWLDDHTAVLINHYSALMQIEVGRFQDSLCLLRDYYTAMCKTAFPESTRGFTCVPLIDITMEAQRVQTSNSATDNRKAGKKKGEEKPLLCHLIICVSAALCVDTNECVVLGAPTPQQEPSPQPVVEKNPEEVKRKAERKRIKQEFTAALKREEHAVKLRLELIKAHALRTVSSLQQKAEQAYRNMEEWLGTRFLSEMNSIDQLTELVRQHIENGVQIHHELVLQSADFCVDGDTLVVASPSPAPRRSPLEQPRNSTLTVQKLHILCAQLRKTAPAGQNHNELTEVLHELTSPHMGSNVLPEPWMHITPSQVDELVCVLAPDSEMLDWRQFLLSAALPWPFPLQTQLLKTLQRYRAIDTAGTGLITQEQYAQIELWFPSERDLPVPDDPNEPLPYDRLGNLKKFFFSLFASTHSSPLMLDYLSMLLYFCCHPEPAQGFTRALSLVIGHTLHYKHTGPLTQVHTELLKVFKELGFKGEEKIPFSTLSQHPFLQDLMEASSQYLLPVSVTNKYVISHNRAQW</sequence>
<dbReference type="InterPro" id="IPR036872">
    <property type="entry name" value="CH_dom_sf"/>
</dbReference>
<evidence type="ECO:0000313" key="7">
    <source>
        <dbReference type="Proteomes" id="UP000694701"/>
    </source>
</evidence>
<dbReference type="GO" id="GO:0002177">
    <property type="term" value="C:manchette"/>
    <property type="evidence" value="ECO:0007669"/>
    <property type="project" value="TreeGrafter"/>
</dbReference>
<dbReference type="InterPro" id="IPR056199">
    <property type="entry name" value="SPEF2_C"/>
</dbReference>
<feature type="compositionally biased region" description="Polar residues" evidence="2">
    <location>
        <begin position="357"/>
        <end position="371"/>
    </location>
</feature>
<feature type="compositionally biased region" description="Low complexity" evidence="2">
    <location>
        <begin position="498"/>
        <end position="511"/>
    </location>
</feature>
<dbReference type="Proteomes" id="UP000694701">
    <property type="component" value="Unplaced"/>
</dbReference>
<proteinExistence type="predicted"/>
<evidence type="ECO:0000256" key="2">
    <source>
        <dbReference type="SAM" id="MobiDB-lite"/>
    </source>
</evidence>
<dbReference type="Pfam" id="PF22946">
    <property type="entry name" value="SPEF2_D5"/>
    <property type="match status" value="1"/>
</dbReference>
<dbReference type="InterPro" id="IPR027417">
    <property type="entry name" value="P-loop_NTPase"/>
</dbReference>
<protein>
    <submittedName>
        <fullName evidence="6">Sperm flagellar 2</fullName>
    </submittedName>
</protein>
<evidence type="ECO:0000313" key="6">
    <source>
        <dbReference type="Ensembl" id="ENSCCRP00020032265.1"/>
    </source>
</evidence>
<dbReference type="Ensembl" id="ENSCCRT00020035280.1">
    <property type="protein sequence ID" value="ENSCCRP00020032265.1"/>
    <property type="gene ID" value="ENSCCRG00020014578.1"/>
</dbReference>
<evidence type="ECO:0000259" key="3">
    <source>
        <dbReference type="Pfam" id="PF06294"/>
    </source>
</evidence>
<dbReference type="GO" id="GO:0007288">
    <property type="term" value="P:sperm axoneme assembly"/>
    <property type="evidence" value="ECO:0007669"/>
    <property type="project" value="TreeGrafter"/>
</dbReference>
<dbReference type="InterPro" id="IPR052634">
    <property type="entry name" value="Sperm_flagellar-bone_growth"/>
</dbReference>
<feature type="region of interest" description="Disordered" evidence="2">
    <location>
        <begin position="357"/>
        <end position="385"/>
    </location>
</feature>
<dbReference type="PANTHER" id="PTHR14919:SF0">
    <property type="entry name" value="SPERM FLAGELLAR PROTEIN 2"/>
    <property type="match status" value="1"/>
</dbReference>
<organism evidence="6 7">
    <name type="scientific">Cyprinus carpio</name>
    <name type="common">Common carp</name>
    <dbReference type="NCBI Taxonomy" id="7962"/>
    <lineage>
        <taxon>Eukaryota</taxon>
        <taxon>Metazoa</taxon>
        <taxon>Chordata</taxon>
        <taxon>Craniata</taxon>
        <taxon>Vertebrata</taxon>
        <taxon>Euteleostomi</taxon>
        <taxon>Actinopterygii</taxon>
        <taxon>Neopterygii</taxon>
        <taxon>Teleostei</taxon>
        <taxon>Ostariophysi</taxon>
        <taxon>Cypriniformes</taxon>
        <taxon>Cyprinidae</taxon>
        <taxon>Cyprininae</taxon>
        <taxon>Cyprinus</taxon>
    </lineage>
</organism>
<reference evidence="6" key="1">
    <citation type="submission" date="2025-08" db="UniProtKB">
        <authorList>
            <consortium name="Ensembl"/>
        </authorList>
    </citation>
    <scope>IDENTIFICATION</scope>
</reference>